<comment type="caution">
    <text evidence="2">The sequence shown here is derived from an EMBL/GenBank/DDBJ whole genome shotgun (WGS) entry which is preliminary data.</text>
</comment>
<feature type="compositionally biased region" description="Low complexity" evidence="1">
    <location>
        <begin position="632"/>
        <end position="659"/>
    </location>
</feature>
<evidence type="ECO:0000256" key="1">
    <source>
        <dbReference type="SAM" id="MobiDB-lite"/>
    </source>
</evidence>
<keyword evidence="3" id="KW-1185">Reference proteome</keyword>
<reference evidence="2" key="1">
    <citation type="submission" date="2020-01" db="EMBL/GenBank/DDBJ databases">
        <title>Development of genomics and gene disruption for Polysphondylium violaceum indicates a role for the polyketide synthase stlB in stalk morphogenesis.</title>
        <authorList>
            <person name="Narita B."/>
            <person name="Kawabe Y."/>
            <person name="Kin K."/>
            <person name="Saito T."/>
            <person name="Gibbs R."/>
            <person name="Kuspa A."/>
            <person name="Muzny D."/>
            <person name="Queller D."/>
            <person name="Richards S."/>
            <person name="Strassman J."/>
            <person name="Sucgang R."/>
            <person name="Worley K."/>
            <person name="Schaap P."/>
        </authorList>
    </citation>
    <scope>NUCLEOTIDE SEQUENCE</scope>
    <source>
        <strain evidence="2">QSvi11</strain>
    </source>
</reference>
<gene>
    <name evidence="2" type="ORF">CYY_008240</name>
</gene>
<feature type="compositionally biased region" description="Low complexity" evidence="1">
    <location>
        <begin position="738"/>
        <end position="749"/>
    </location>
</feature>
<evidence type="ECO:0000313" key="3">
    <source>
        <dbReference type="Proteomes" id="UP000695562"/>
    </source>
</evidence>
<organism evidence="2 3">
    <name type="scientific">Polysphondylium violaceum</name>
    <dbReference type="NCBI Taxonomy" id="133409"/>
    <lineage>
        <taxon>Eukaryota</taxon>
        <taxon>Amoebozoa</taxon>
        <taxon>Evosea</taxon>
        <taxon>Eumycetozoa</taxon>
        <taxon>Dictyostelia</taxon>
        <taxon>Dictyosteliales</taxon>
        <taxon>Dictyosteliaceae</taxon>
        <taxon>Polysphondylium</taxon>
    </lineage>
</organism>
<accession>A0A8J4PNP2</accession>
<proteinExistence type="predicted"/>
<feature type="compositionally biased region" description="Low complexity" evidence="1">
    <location>
        <begin position="672"/>
        <end position="686"/>
    </location>
</feature>
<dbReference type="EMBL" id="AJWJ01000491">
    <property type="protein sequence ID" value="KAF2070445.1"/>
    <property type="molecule type" value="Genomic_DNA"/>
</dbReference>
<feature type="region of interest" description="Disordered" evidence="1">
    <location>
        <begin position="600"/>
        <end position="749"/>
    </location>
</feature>
<protein>
    <recommendedName>
        <fullName evidence="4">Nucleoporin</fullName>
    </recommendedName>
</protein>
<evidence type="ECO:0000313" key="2">
    <source>
        <dbReference type="EMBL" id="KAF2070445.1"/>
    </source>
</evidence>
<evidence type="ECO:0008006" key="4">
    <source>
        <dbReference type="Google" id="ProtNLM"/>
    </source>
</evidence>
<name>A0A8J4PNP2_9MYCE</name>
<feature type="compositionally biased region" description="Low complexity" evidence="1">
    <location>
        <begin position="600"/>
        <end position="620"/>
    </location>
</feature>
<dbReference type="Proteomes" id="UP000695562">
    <property type="component" value="Unassembled WGS sequence"/>
</dbReference>
<sequence length="749" mass="81530">MLNIDEIKKVKIFAAHSTAKITREYSLFEFNWNKSIIIDIPEKEFQSEQGIKVTSNEFQFEQLKSPIISQRIFSKDVNDVINFTKSHSTEILLKFQLTDGSIVIGTIIREISSSASMGFHDKGASFIIQVDNHILPPNSKINEQKGFITIPKSYILSVTPLDSDQIRGTKVQLFLAPKNGNTGTLSYTTDDGSNVVGSNNNNNSPLCGRKILVTYYISIPSGITVQRKIKFNNKDIDQLVENPSLKAIHFKIDTIVSWTSLWNLHQLPIKVVYCGLEKQLSPYTSIDVGESVNITIDSLSTQGDRVIYCTLGAKLLKPAILFTNETQEIIQAGSLETGPTTTSLISRLYDKKSAFGTPLSSQTYSIPNSIPSGSQGVILIENYSQKSIDKSFSLEYNINNYPNNHTIKSMKVSDLLTIFEMSAKNLHQFTFTNISNQSTKLLISVNSAASEEEKYKSKDLPLITSGSTNIFTKEIDPLSITKFSFSHVKYSTSFSRTIFPTMLDEFLALNGIHRRPSQSKFEIIDLKSLKKTSAQALKQLVFANFYIFNSEGKVIMNNTNFKTNTGFGQGQHQTSAFAFGSAPQPQQSSLFGGISSVPQQQQSSLFGGSSSFGSGANSNSPFAPQQSGFGGVSSAPQQQQQFGFGGVSSAPQQQQQQQQPSPGTTSTGLFGAPVSSNIAPSANSSAFGQTTGGCFGSQAFAPQQAPLTGTTTVPQPTPAPTFKFTASSQPSASPPAMPSFSNNSNDVGK</sequence>
<dbReference type="AlphaFoldDB" id="A0A8J4PNP2"/>